<evidence type="ECO:0000256" key="1">
    <source>
        <dbReference type="ARBA" id="ARBA00008372"/>
    </source>
</evidence>
<keyword evidence="4" id="KW-1185">Reference proteome</keyword>
<gene>
    <name evidence="3" type="ORF">ECRASSUSDP1_LOCUS2385</name>
</gene>
<dbReference type="EMBL" id="CAMPGE010002275">
    <property type="protein sequence ID" value="CAI2361076.1"/>
    <property type="molecule type" value="Genomic_DNA"/>
</dbReference>
<dbReference type="InterPro" id="IPR036397">
    <property type="entry name" value="RNaseH_sf"/>
</dbReference>
<dbReference type="SUPFAM" id="SSF53098">
    <property type="entry name" value="Ribonuclease H-like"/>
    <property type="match status" value="1"/>
</dbReference>
<protein>
    <submittedName>
        <fullName evidence="3">Uncharacterized protein</fullName>
    </submittedName>
</protein>
<feature type="compositionally biased region" description="Basic and acidic residues" evidence="2">
    <location>
        <begin position="431"/>
        <end position="451"/>
    </location>
</feature>
<dbReference type="GO" id="GO:0000175">
    <property type="term" value="F:3'-5'-RNA exonuclease activity"/>
    <property type="evidence" value="ECO:0007669"/>
    <property type="project" value="TreeGrafter"/>
</dbReference>
<organism evidence="3 4">
    <name type="scientific">Euplotes crassus</name>
    <dbReference type="NCBI Taxonomy" id="5936"/>
    <lineage>
        <taxon>Eukaryota</taxon>
        <taxon>Sar</taxon>
        <taxon>Alveolata</taxon>
        <taxon>Ciliophora</taxon>
        <taxon>Intramacronucleata</taxon>
        <taxon>Spirotrichea</taxon>
        <taxon>Hypotrichia</taxon>
        <taxon>Euplotida</taxon>
        <taxon>Euplotidae</taxon>
        <taxon>Moneuplotes</taxon>
    </lineage>
</organism>
<feature type="region of interest" description="Disordered" evidence="2">
    <location>
        <begin position="411"/>
        <end position="451"/>
    </location>
</feature>
<dbReference type="Pfam" id="PF04857">
    <property type="entry name" value="CAF1"/>
    <property type="match status" value="1"/>
</dbReference>
<sequence length="610" mass="71223">MEITKHNLQEKFGEIKELIHKSDFIAMDTEFTGYSACLQDRGHSYDTIEDRYQKLKYVCQRFKANQVGLCMFIWSEEEQTYIAHPYTFYILNYSQMFDGVFSVRADCLYFLSKHGFDFDKLHKDGITYQKLSEKEKIRKAIIKKNQQDWTVYHKRDQTRLSKANQKKLKEILQQTKEFIDPENDTAGQNFFKIDIASQSLRQEIYNNVQAKFPGMQVEYSNSKTEVKIKKSKKFKELAKIAKINAEEQKEEPKEVEEEKKTEENEQVLEDLADKSLEIEMGFSLIVQEIIDAKKPLVGHNLIYDMGFFYDQFIAPLPNTFLEYTEKWRECFPATYDTKVIALESKLKIFRRTDLESLYKMCSKDETLQQQISYKMANSELGEKAHDAGFDAYMTGLAYMVMTKHKENVIAVKESSTGKSKKKNKSKKQSKKQNEEEVKTEASAESDPKKEPTFKLVMGVNGQEKNRVLLSIKTGRVWNFKESFTGEDNEEDFLHVIWIQWGNPCTSEVNWKEGQEQQDEDFTLTVDNINDELSYFGDLNCVKDSMVSCYVCFKDIDYDVLEGDFDGRMPFTDPTVLSQVESYLLSSYPSLDIKVTHYNDAQKFNASLEYK</sequence>
<comment type="similarity">
    <text evidence="1">Belongs to the CAF1 family.</text>
</comment>
<name>A0AAD1U6M5_EUPCR</name>
<feature type="compositionally biased region" description="Basic residues" evidence="2">
    <location>
        <begin position="418"/>
        <end position="430"/>
    </location>
</feature>
<dbReference type="PANTHER" id="PTHR15092:SF22">
    <property type="entry name" value="POLY(A)-SPECIFIC RIBONUCLEASE PNLDC1"/>
    <property type="match status" value="1"/>
</dbReference>
<dbReference type="Proteomes" id="UP001295684">
    <property type="component" value="Unassembled WGS sequence"/>
</dbReference>
<dbReference type="InterPro" id="IPR051181">
    <property type="entry name" value="CAF1_poly(A)_ribonucleases"/>
</dbReference>
<reference evidence="3" key="1">
    <citation type="submission" date="2023-07" db="EMBL/GenBank/DDBJ databases">
        <authorList>
            <consortium name="AG Swart"/>
            <person name="Singh M."/>
            <person name="Singh A."/>
            <person name="Seah K."/>
            <person name="Emmerich C."/>
        </authorList>
    </citation>
    <scope>NUCLEOTIDE SEQUENCE</scope>
    <source>
        <strain evidence="3">DP1</strain>
    </source>
</reference>
<evidence type="ECO:0000313" key="3">
    <source>
        <dbReference type="EMBL" id="CAI2361076.1"/>
    </source>
</evidence>
<evidence type="ECO:0000313" key="4">
    <source>
        <dbReference type="Proteomes" id="UP001295684"/>
    </source>
</evidence>
<accession>A0AAD1U6M5</accession>
<dbReference type="AlphaFoldDB" id="A0AAD1U6M5"/>
<dbReference type="InterPro" id="IPR006941">
    <property type="entry name" value="RNase_CAF1"/>
</dbReference>
<dbReference type="Gene3D" id="3.30.420.10">
    <property type="entry name" value="Ribonuclease H-like superfamily/Ribonuclease H"/>
    <property type="match status" value="2"/>
</dbReference>
<proteinExistence type="inferred from homology"/>
<dbReference type="InterPro" id="IPR012337">
    <property type="entry name" value="RNaseH-like_sf"/>
</dbReference>
<dbReference type="GO" id="GO:0003723">
    <property type="term" value="F:RNA binding"/>
    <property type="evidence" value="ECO:0007669"/>
    <property type="project" value="TreeGrafter"/>
</dbReference>
<comment type="caution">
    <text evidence="3">The sequence shown here is derived from an EMBL/GenBank/DDBJ whole genome shotgun (WGS) entry which is preliminary data.</text>
</comment>
<evidence type="ECO:0000256" key="2">
    <source>
        <dbReference type="SAM" id="MobiDB-lite"/>
    </source>
</evidence>
<dbReference type="PANTHER" id="PTHR15092">
    <property type="entry name" value="POLY A -SPECIFIC RIBONUCLEASE/TARGET OF EGR1, MEMBER 1"/>
    <property type="match status" value="1"/>
</dbReference>